<keyword evidence="4" id="KW-0288">FMN</keyword>
<evidence type="ECO:0000259" key="6">
    <source>
        <dbReference type="Pfam" id="PF03358"/>
    </source>
</evidence>
<comment type="caution">
    <text evidence="7">The sequence shown here is derived from an EMBL/GenBank/DDBJ whole genome shotgun (WGS) entry which is preliminary data.</text>
</comment>
<dbReference type="GO" id="GO:0016491">
    <property type="term" value="F:oxidoreductase activity"/>
    <property type="evidence" value="ECO:0007669"/>
    <property type="project" value="InterPro"/>
</dbReference>
<comment type="similarity">
    <text evidence="5">Belongs to the SsuE family. Isf subfamily.</text>
</comment>
<evidence type="ECO:0000313" key="7">
    <source>
        <dbReference type="EMBL" id="HEC56742.1"/>
    </source>
</evidence>
<evidence type="ECO:0000256" key="2">
    <source>
        <dbReference type="ARBA" id="ARBA00001966"/>
    </source>
</evidence>
<feature type="domain" description="NADPH-dependent FMN reductase-like" evidence="6">
    <location>
        <begin position="1"/>
        <end position="145"/>
    </location>
</feature>
<evidence type="ECO:0000256" key="4">
    <source>
        <dbReference type="ARBA" id="ARBA00022643"/>
    </source>
</evidence>
<evidence type="ECO:0000256" key="1">
    <source>
        <dbReference type="ARBA" id="ARBA00001917"/>
    </source>
</evidence>
<evidence type="ECO:0000256" key="5">
    <source>
        <dbReference type="ARBA" id="ARBA00038292"/>
    </source>
</evidence>
<dbReference type="SUPFAM" id="SSF52218">
    <property type="entry name" value="Flavoproteins"/>
    <property type="match status" value="1"/>
</dbReference>
<reference evidence="7" key="1">
    <citation type="journal article" date="2020" name="mSystems">
        <title>Genome- and Community-Level Interaction Insights into Carbon Utilization and Element Cycling Functions of Hydrothermarchaeota in Hydrothermal Sediment.</title>
        <authorList>
            <person name="Zhou Z."/>
            <person name="Liu Y."/>
            <person name="Xu W."/>
            <person name="Pan J."/>
            <person name="Luo Z.H."/>
            <person name="Li M."/>
        </authorList>
    </citation>
    <scope>NUCLEOTIDE SEQUENCE [LARGE SCALE GENOMIC DNA]</scope>
    <source>
        <strain evidence="7">HyVt-386</strain>
    </source>
</reference>
<dbReference type="AlphaFoldDB" id="A0A7J2S0D3"/>
<dbReference type="InterPro" id="IPR005025">
    <property type="entry name" value="FMN_Rdtase-like_dom"/>
</dbReference>
<gene>
    <name evidence="7" type="ORF">ENI32_02495</name>
</gene>
<name>A0A7J2S0D3_9EURY</name>
<sequence length="190" mass="21142">MNIVYISGSPRKNSNTDYLLKITLSVAGGQFIKLADYRIEPCKSCRACQKLGKCVIDDDMYNIIIPTLLKTDAIVIGSPVYFNNVSAQTKAFIDRTWCIRGRLRNKIGGAIVVGRRYGIESAITAINAFFLKHEMIVANRGVCGIAFEEGEIIKDTEAINAAKKLGERIKELGKIRLKPEPDHLINNKCH</sequence>
<dbReference type="Pfam" id="PF03358">
    <property type="entry name" value="FMN_red"/>
    <property type="match status" value="1"/>
</dbReference>
<dbReference type="Gene3D" id="3.40.50.360">
    <property type="match status" value="1"/>
</dbReference>
<dbReference type="EMBL" id="DRIE01000039">
    <property type="protein sequence ID" value="HEC56742.1"/>
    <property type="molecule type" value="Genomic_DNA"/>
</dbReference>
<organism evidence="7">
    <name type="scientific">Candidatus Syntropharchaeum butanivorans</name>
    <dbReference type="NCBI Taxonomy" id="1839936"/>
    <lineage>
        <taxon>Archaea</taxon>
        <taxon>Methanobacteriati</taxon>
        <taxon>Methanobacteriota</taxon>
        <taxon>Stenosarchaea group</taxon>
        <taxon>Methanomicrobia</taxon>
        <taxon>Methanosarcinales</taxon>
        <taxon>ANME-2 cluster</taxon>
        <taxon>Candidatus Syntropharchaeum</taxon>
    </lineage>
</organism>
<comment type="cofactor">
    <cofactor evidence="1">
        <name>FMN</name>
        <dbReference type="ChEBI" id="CHEBI:58210"/>
    </cofactor>
</comment>
<dbReference type="PANTHER" id="PTHR43278:SF1">
    <property type="entry name" value="IRON-SULFUR FLAVOPROTEIN MJ1083"/>
    <property type="match status" value="1"/>
</dbReference>
<dbReference type="Proteomes" id="UP000885936">
    <property type="component" value="Unassembled WGS sequence"/>
</dbReference>
<protein>
    <submittedName>
        <fullName evidence="7">Flavodoxin family protein</fullName>
    </submittedName>
</protein>
<comment type="cofactor">
    <cofactor evidence="2">
        <name>[4Fe-4S] cluster</name>
        <dbReference type="ChEBI" id="CHEBI:49883"/>
    </cofactor>
</comment>
<proteinExistence type="inferred from homology"/>
<dbReference type="InterPro" id="IPR029039">
    <property type="entry name" value="Flavoprotein-like_sf"/>
</dbReference>
<keyword evidence="3" id="KW-0285">Flavoprotein</keyword>
<dbReference type="PANTHER" id="PTHR43278">
    <property type="entry name" value="NAD(P)H-DEPENDENT FMN-CONTAINING OXIDOREDUCTASE YWQN-RELATED"/>
    <property type="match status" value="1"/>
</dbReference>
<dbReference type="InterPro" id="IPR051796">
    <property type="entry name" value="ISF_SsuE-like"/>
</dbReference>
<evidence type="ECO:0000256" key="3">
    <source>
        <dbReference type="ARBA" id="ARBA00022630"/>
    </source>
</evidence>
<accession>A0A7J2S0D3</accession>